<dbReference type="InterPro" id="IPR020806">
    <property type="entry name" value="PKS_PP-bd"/>
</dbReference>
<proteinExistence type="predicted"/>
<feature type="domain" description="Carrier" evidence="3">
    <location>
        <begin position="8"/>
        <end position="85"/>
    </location>
</feature>
<protein>
    <submittedName>
        <fullName evidence="4">Acyl carrier protein</fullName>
    </submittedName>
</protein>
<dbReference type="SMART" id="SM00823">
    <property type="entry name" value="PKS_PP"/>
    <property type="match status" value="1"/>
</dbReference>
<dbReference type="InterPro" id="IPR009081">
    <property type="entry name" value="PP-bd_ACP"/>
</dbReference>
<name>A0ABM6Z3J1_9ACTO</name>
<evidence type="ECO:0000313" key="4">
    <source>
        <dbReference type="EMBL" id="AYD89702.1"/>
    </source>
</evidence>
<evidence type="ECO:0000313" key="5">
    <source>
        <dbReference type="Proteomes" id="UP000273001"/>
    </source>
</evidence>
<dbReference type="Gene3D" id="1.10.1200.10">
    <property type="entry name" value="ACP-like"/>
    <property type="match status" value="1"/>
</dbReference>
<dbReference type="InterPro" id="IPR036736">
    <property type="entry name" value="ACP-like_sf"/>
</dbReference>
<sequence length="86" mass="9104">MTDDSRTASSDDVLAAVIEIVSEETGLDASQITGESRFDDLDIDSLGLLTVATQAEEHFGVSIEDSVIPTLPTVGALADLVVRQRN</sequence>
<keyword evidence="1" id="KW-0596">Phosphopantetheine</keyword>
<accession>A0ABM6Z3J1</accession>
<keyword evidence="2" id="KW-0597">Phosphoprotein</keyword>
<organism evidence="4 5">
    <name type="scientific">Actinomyces lilanjuaniae</name>
    <dbReference type="NCBI Taxonomy" id="2321394"/>
    <lineage>
        <taxon>Bacteria</taxon>
        <taxon>Bacillati</taxon>
        <taxon>Actinomycetota</taxon>
        <taxon>Actinomycetes</taxon>
        <taxon>Actinomycetales</taxon>
        <taxon>Actinomycetaceae</taxon>
        <taxon>Actinomyces</taxon>
    </lineage>
</organism>
<keyword evidence="5" id="KW-1185">Reference proteome</keyword>
<dbReference type="Proteomes" id="UP000273001">
    <property type="component" value="Chromosome"/>
</dbReference>
<evidence type="ECO:0000256" key="1">
    <source>
        <dbReference type="ARBA" id="ARBA00022450"/>
    </source>
</evidence>
<evidence type="ECO:0000259" key="3">
    <source>
        <dbReference type="PROSITE" id="PS50075"/>
    </source>
</evidence>
<reference evidence="4 5" key="1">
    <citation type="submission" date="2018-09" db="EMBL/GenBank/DDBJ databases">
        <authorList>
            <person name="Li J."/>
        </authorList>
    </citation>
    <scope>NUCLEOTIDE SEQUENCE [LARGE SCALE GENOMIC DNA]</scope>
    <source>
        <strain evidence="4 5">2129</strain>
    </source>
</reference>
<gene>
    <name evidence="4" type="ORF">D5R93_05910</name>
</gene>
<dbReference type="PROSITE" id="PS50075">
    <property type="entry name" value="CARRIER"/>
    <property type="match status" value="1"/>
</dbReference>
<dbReference type="SUPFAM" id="SSF47336">
    <property type="entry name" value="ACP-like"/>
    <property type="match status" value="1"/>
</dbReference>
<dbReference type="RefSeq" id="WP_119834949.1">
    <property type="nucleotide sequence ID" value="NZ_CP032514.1"/>
</dbReference>
<dbReference type="Pfam" id="PF00550">
    <property type="entry name" value="PP-binding"/>
    <property type="match status" value="1"/>
</dbReference>
<evidence type="ECO:0000256" key="2">
    <source>
        <dbReference type="ARBA" id="ARBA00022553"/>
    </source>
</evidence>
<dbReference type="EMBL" id="CP032514">
    <property type="protein sequence ID" value="AYD89702.1"/>
    <property type="molecule type" value="Genomic_DNA"/>
</dbReference>